<evidence type="ECO:0000313" key="2">
    <source>
        <dbReference type="Proteomes" id="UP000539372"/>
    </source>
</evidence>
<proteinExistence type="predicted"/>
<dbReference type="EMBL" id="JABBNT010000001">
    <property type="protein sequence ID" value="NMM43507.1"/>
    <property type="molecule type" value="Genomic_DNA"/>
</dbReference>
<protein>
    <submittedName>
        <fullName evidence="1">DUF2849 domain-containing protein</fullName>
    </submittedName>
</protein>
<dbReference type="Pfam" id="PF11011">
    <property type="entry name" value="DUF2849"/>
    <property type="match status" value="1"/>
</dbReference>
<dbReference type="InterPro" id="IPR021270">
    <property type="entry name" value="DUF2849"/>
</dbReference>
<dbReference type="AlphaFoldDB" id="A0A7Y0HF15"/>
<gene>
    <name evidence="1" type="ORF">HH303_03385</name>
</gene>
<accession>A0A7Y0HF15</accession>
<organism evidence="1 2">
    <name type="scientific">Pacificispira spongiicola</name>
    <dbReference type="NCBI Taxonomy" id="2729598"/>
    <lineage>
        <taxon>Bacteria</taxon>
        <taxon>Pseudomonadati</taxon>
        <taxon>Pseudomonadota</taxon>
        <taxon>Alphaproteobacteria</taxon>
        <taxon>Rhodospirillales</taxon>
        <taxon>Rhodospirillaceae</taxon>
        <taxon>Pacificispira</taxon>
    </lineage>
</organism>
<keyword evidence="2" id="KW-1185">Reference proteome</keyword>
<name>A0A7Y0HF15_9PROT</name>
<comment type="caution">
    <text evidence="1">The sequence shown here is derived from an EMBL/GenBank/DDBJ whole genome shotgun (WGS) entry which is preliminary data.</text>
</comment>
<dbReference type="Proteomes" id="UP000539372">
    <property type="component" value="Unassembled WGS sequence"/>
</dbReference>
<evidence type="ECO:0000313" key="1">
    <source>
        <dbReference type="EMBL" id="NMM43507.1"/>
    </source>
</evidence>
<sequence length="106" mass="11395">MAAKALKANRLSDGEAVWLSRTGIWETRVTLARVEEDADGIAALEDAARTATADCIVVDAELIDMEIRDGAPVPSKLKERIRALGPTVRLDLGKQAEPESRLGKVA</sequence>
<dbReference type="RefSeq" id="WP_169623779.1">
    <property type="nucleotide sequence ID" value="NZ_JABBNT010000001.1"/>
</dbReference>
<reference evidence="1 2" key="1">
    <citation type="submission" date="2020-04" db="EMBL/GenBank/DDBJ databases">
        <title>Rhodospirillaceae bacterium KN72 isolated from deep sea.</title>
        <authorList>
            <person name="Zhang D.-C."/>
        </authorList>
    </citation>
    <scope>NUCLEOTIDE SEQUENCE [LARGE SCALE GENOMIC DNA]</scope>
    <source>
        <strain evidence="1 2">KN72</strain>
    </source>
</reference>